<name>A0ABU6KG58_9BACI</name>
<evidence type="ECO:0000313" key="1">
    <source>
        <dbReference type="EMBL" id="MEC5424296.1"/>
    </source>
</evidence>
<sequence>MIAEKDIKMMQTAYGILFEVENCMRIYIRDKMEECYGIHWFHRAPRIVLKRPPKKSFGDLLFSDYATYFRNYPDAFKNLPSDFFVKLQELYPLRNKIAHNHLLSESKFELLEQNSTFLINSMTNKHQRLLVTS</sequence>
<gene>
    <name evidence="1" type="ORF">QGM71_12415</name>
</gene>
<dbReference type="EMBL" id="JARZFX010000005">
    <property type="protein sequence ID" value="MEC5424296.1"/>
    <property type="molecule type" value="Genomic_DNA"/>
</dbReference>
<evidence type="ECO:0000313" key="2">
    <source>
        <dbReference type="Proteomes" id="UP001335737"/>
    </source>
</evidence>
<dbReference type="RefSeq" id="WP_327607861.1">
    <property type="nucleotide sequence ID" value="NZ_JARZFX010000005.1"/>
</dbReference>
<proteinExistence type="predicted"/>
<comment type="caution">
    <text evidence="1">The sequence shown here is derived from an EMBL/GenBank/DDBJ whole genome shotgun (WGS) entry which is preliminary data.</text>
</comment>
<accession>A0ABU6KG58</accession>
<reference evidence="1 2" key="1">
    <citation type="journal article" date="2024" name="Int. J. Syst. Evol. Microbiol.">
        <title>Virgibacillus tibetensis sp. nov., isolated from salt lake on the Tibetan Plateau of China.</title>
        <authorList>
            <person name="Phurbu D."/>
            <person name="Liu Z.-X."/>
            <person name="Wang R."/>
            <person name="Zheng Y.-Y."/>
            <person name="Liu H.-C."/>
            <person name="Zhou Y.-G."/>
            <person name="Yu Y.-J."/>
            <person name="Li A.-H."/>
        </authorList>
    </citation>
    <scope>NUCLEOTIDE SEQUENCE [LARGE SCALE GENOMIC DNA]</scope>
    <source>
        <strain evidence="1 2">C22-A2</strain>
    </source>
</reference>
<keyword evidence="2" id="KW-1185">Reference proteome</keyword>
<dbReference type="Proteomes" id="UP001335737">
    <property type="component" value="Unassembled WGS sequence"/>
</dbReference>
<evidence type="ECO:0008006" key="3">
    <source>
        <dbReference type="Google" id="ProtNLM"/>
    </source>
</evidence>
<organism evidence="1 2">
    <name type="scientific">Virgibacillus tibetensis</name>
    <dbReference type="NCBI Taxonomy" id="3042313"/>
    <lineage>
        <taxon>Bacteria</taxon>
        <taxon>Bacillati</taxon>
        <taxon>Bacillota</taxon>
        <taxon>Bacilli</taxon>
        <taxon>Bacillales</taxon>
        <taxon>Bacillaceae</taxon>
        <taxon>Virgibacillus</taxon>
    </lineage>
</organism>
<protein>
    <recommendedName>
        <fullName evidence="3">Swt1-like HEPN domain-containing protein</fullName>
    </recommendedName>
</protein>